<dbReference type="CTD" id="9820209"/>
<dbReference type="GeneID" id="9820209"/>
<dbReference type="KEGG" id="crq:GCK72_020270"/>
<keyword evidence="2" id="KW-1185">Reference proteome</keyword>
<sequence>MGPHQLTPPKLGCLPIRETVIVLCVLGLLFSAVSLILQVHHPLFYVVFGLLTNFFVLFGVVKKNEFVLRWSQHLCFVCFIFGIIMVCIFPVVFSCYVSSGLFVHREFYGIESLRKAQHLGFYEKTGIESELAIGEEAERIFNKLSKMRNPEKEAQNLFVVGIMAGIFAQIAMILANALNYMEYVMIKRFKEYVIATNELERAQPLV</sequence>
<dbReference type="Pfam" id="PF10912">
    <property type="entry name" value="Glam1"/>
    <property type="match status" value="1"/>
</dbReference>
<proteinExistence type="predicted"/>
<dbReference type="EMBL" id="DS268409">
    <property type="protein sequence ID" value="EFO95534.1"/>
    <property type="molecule type" value="Genomic_DNA"/>
</dbReference>
<dbReference type="AlphaFoldDB" id="E3LI87"/>
<evidence type="ECO:0000313" key="1">
    <source>
        <dbReference type="EMBL" id="EFO95534.1"/>
    </source>
</evidence>
<dbReference type="HOGENOM" id="CLU_1251670_0_0_1"/>
<dbReference type="PANTHER" id="PTHR35013:SF1">
    <property type="entry name" value="PBPE DOMAIN-CONTAINING PROTEIN"/>
    <property type="match status" value="1"/>
</dbReference>
<name>E3LI87_CAERE</name>
<dbReference type="OMA" id="FAQIAMI"/>
<accession>E3LI87</accession>
<protein>
    <submittedName>
        <fullName evidence="1">Uncharacterized protein</fullName>
    </submittedName>
</protein>
<gene>
    <name evidence="1" type="ORF">CRE_08907</name>
</gene>
<reference evidence="1" key="1">
    <citation type="submission" date="2007-07" db="EMBL/GenBank/DDBJ databases">
        <title>PCAP assembly of the Caenorhabditis remanei genome.</title>
        <authorList>
            <consortium name="The Caenorhabditis remanei Sequencing Consortium"/>
            <person name="Wilson R.K."/>
        </authorList>
    </citation>
    <scope>NUCLEOTIDE SEQUENCE [LARGE SCALE GENOMIC DNA]</scope>
    <source>
        <strain evidence="1">PB4641</strain>
    </source>
</reference>
<dbReference type="eggNOG" id="ENOG502TJ2Y">
    <property type="taxonomic scope" value="Eukaryota"/>
</dbReference>
<dbReference type="InterPro" id="IPR024483">
    <property type="entry name" value="Glam1"/>
</dbReference>
<dbReference type="Proteomes" id="UP000008281">
    <property type="component" value="Unassembled WGS sequence"/>
</dbReference>
<dbReference type="PANTHER" id="PTHR35013">
    <property type="entry name" value="PROTEIN CBG22618-RELATED"/>
    <property type="match status" value="1"/>
</dbReference>
<organism evidence="2">
    <name type="scientific">Caenorhabditis remanei</name>
    <name type="common">Caenorhabditis vulgaris</name>
    <dbReference type="NCBI Taxonomy" id="31234"/>
    <lineage>
        <taxon>Eukaryota</taxon>
        <taxon>Metazoa</taxon>
        <taxon>Ecdysozoa</taxon>
        <taxon>Nematoda</taxon>
        <taxon>Chromadorea</taxon>
        <taxon>Rhabditida</taxon>
        <taxon>Rhabditina</taxon>
        <taxon>Rhabditomorpha</taxon>
        <taxon>Rhabditoidea</taxon>
        <taxon>Rhabditidae</taxon>
        <taxon>Peloderinae</taxon>
        <taxon>Caenorhabditis</taxon>
    </lineage>
</organism>
<dbReference type="RefSeq" id="XP_003116638.2">
    <property type="nucleotide sequence ID" value="XM_003116590.2"/>
</dbReference>
<dbReference type="OrthoDB" id="5881296at2759"/>
<evidence type="ECO:0000313" key="2">
    <source>
        <dbReference type="Proteomes" id="UP000008281"/>
    </source>
</evidence>